<name>A0A834R567_SARSC</name>
<dbReference type="AlphaFoldDB" id="A0A834R567"/>
<accession>A0A834R567</accession>
<dbReference type="InterPro" id="IPR036423">
    <property type="entry name" value="SOD-like_Cu/Zn_dom_sf"/>
</dbReference>
<gene>
    <name evidence="2" type="ORF">SSS_3340</name>
</gene>
<sequence length="1094" mass="124563">MLFRFFNRIPITLIIFVVNFIDPSRCLRMLYAPINSGGVRGNVTFLQETEDEIKISVFLDLSSPSDIQVFDWAIHEFPVFFDIKNPCQATELGKSLYDLSRHGQIVLPNPNGKSLTFIDKNLSLQGLKTIWGRSLYLKSTNTSSRACSNIMTTGKIKTALATFTENISGTILFRENELQETMIFTNLFYNIDEYRSGSRNDWKIMVTDIIDSNRDLIKCDQLQILLDSEDTPDSLCSLSNHRDCKMGDLNAKNGQILIGSNNNRYSKRFFLDQHLSLDYLESISRNLYVVINWKNSNKIMSCAKISLLPAKEVKAHFNSDGVKGEITLKQNYKIDPTIVTIKLDNLRGRGKFLSIHQYPIQQQQTKDDDVCSNVGDRFNPFLIESKQNQSDHNFNRFDVDASFIDTNDQFEVGDLSGKHGHLSQFQDLQTYFNSHIDFNLPLFGVHSVVGRSIVIHNVDGDRWICSNIGYPERSIIAKATFYYPIVGSIIFQQSEIDPFSETTVFGELFYADGSGNVTTNHAWRVHMMPIGHDFYNWTRRCFSAGDVYNPFEISTGRQYSTQCFNENQLRCQVGDLSIKSKRLEINQFFSNRSTFFFYTDTLLPLSGKFSIIARSVVIEDDNAPPLRGKRMACATIKRSHPISVIANEWRTSAGIATNISGFIEMTQESVYDETKIEINIRGLNRLASGYHVHKVSVPMDKEFPCSGDVLYGHYNPFDIDSLIGPLPSIGSVDEYETGDLSGKFGLLNNLDRLSRKFYDFSLPLKGTNSIIGRSIVIHKEENNFRWACATIKPKVNRNEREILAIASFDDPRHLIQGYVRFRQIEYWDGSLSDTWIETYLTHQGNNKKTTYGHKWSVYVNQVGADAYNHIDSVRCLAGGYLWNPYLTYTKEAYKVECNPRRPLRCALGDIGGRHEPLIIGGDRQVFTDINLPLVGNNSIINRALVISMHNHSEMALACTNIKLDKHLLSNIVVQKVPAFTVAKFMHHMRLKLNATEWLVVPEIHKTKEMNNDECIQIMVHFYGDEAWKLQSEFNNLIEYGSIKRTTNGQLIKTYYKSCKIALLNNSSLSGQSVLIILGPLVLISIKSSILVLTF</sequence>
<reference evidence="2" key="2">
    <citation type="submission" date="2020-01" db="EMBL/GenBank/DDBJ databases">
        <authorList>
            <person name="Korhonen P.K.K."/>
            <person name="Guangxu M.G."/>
            <person name="Wang T.W."/>
            <person name="Stroehlein A.J.S."/>
            <person name="Young N.D."/>
            <person name="Ang C.-S.A."/>
            <person name="Fernando D.W.F."/>
            <person name="Lu H.L."/>
            <person name="Taylor S.T."/>
            <person name="Ehtesham M.E.M."/>
            <person name="Najaraj S.H.N."/>
            <person name="Harsha G.H.G."/>
            <person name="Madugundu A.M."/>
            <person name="Renuse S.R."/>
            <person name="Holt D.H."/>
            <person name="Pandey A.P."/>
            <person name="Papenfuss A.P."/>
            <person name="Gasser R.B.G."/>
            <person name="Fischer K.F."/>
        </authorList>
    </citation>
    <scope>NUCLEOTIDE SEQUENCE</scope>
    <source>
        <strain evidence="2">SSS_KF_BRIS2020</strain>
    </source>
</reference>
<protein>
    <recommendedName>
        <fullName evidence="1">Superoxide dismutase copper/zinc binding domain-containing protein</fullName>
    </recommendedName>
</protein>
<evidence type="ECO:0000259" key="1">
    <source>
        <dbReference type="Pfam" id="PF00080"/>
    </source>
</evidence>
<dbReference type="SUPFAM" id="SSF49329">
    <property type="entry name" value="Cu,Zn superoxide dismutase-like"/>
    <property type="match status" value="5"/>
</dbReference>
<dbReference type="GO" id="GO:0046872">
    <property type="term" value="F:metal ion binding"/>
    <property type="evidence" value="ECO:0007669"/>
    <property type="project" value="InterPro"/>
</dbReference>
<reference evidence="3" key="3">
    <citation type="submission" date="2022-06" db="UniProtKB">
        <authorList>
            <consortium name="EnsemblMetazoa"/>
        </authorList>
    </citation>
    <scope>IDENTIFICATION</scope>
</reference>
<dbReference type="PANTHER" id="PTHR20910:SF1">
    <property type="entry name" value="SUPEROXIDE DISMUTASE COPPER_ZINC BINDING DOMAIN-CONTAINING PROTEIN"/>
    <property type="match status" value="1"/>
</dbReference>
<dbReference type="PANTHER" id="PTHR20910">
    <property type="entry name" value="AGAP001623-PA"/>
    <property type="match status" value="1"/>
</dbReference>
<evidence type="ECO:0000313" key="3">
    <source>
        <dbReference type="EnsemblMetazoa" id="KAF7490068.1"/>
    </source>
</evidence>
<keyword evidence="4" id="KW-1185">Reference proteome</keyword>
<dbReference type="OrthoDB" id="159229at2759"/>
<proteinExistence type="predicted"/>
<feature type="domain" description="Superoxide dismutase copper/zinc binding" evidence="1">
    <location>
        <begin position="660"/>
        <end position="785"/>
    </location>
</feature>
<dbReference type="EnsemblMetazoa" id="SSS_3340s_mrna">
    <property type="protein sequence ID" value="KAF7490068.1"/>
    <property type="gene ID" value="SSS_3340"/>
</dbReference>
<dbReference type="Gene3D" id="2.60.40.200">
    <property type="entry name" value="Superoxide dismutase, copper/zinc binding domain"/>
    <property type="match status" value="6"/>
</dbReference>
<evidence type="ECO:0000313" key="4">
    <source>
        <dbReference type="Proteomes" id="UP000070412"/>
    </source>
</evidence>
<dbReference type="GO" id="GO:0006801">
    <property type="term" value="P:superoxide metabolic process"/>
    <property type="evidence" value="ECO:0007669"/>
    <property type="project" value="InterPro"/>
</dbReference>
<organism evidence="2">
    <name type="scientific">Sarcoptes scabiei</name>
    <name type="common">Itch mite</name>
    <name type="synonym">Acarus scabiei</name>
    <dbReference type="NCBI Taxonomy" id="52283"/>
    <lineage>
        <taxon>Eukaryota</taxon>
        <taxon>Metazoa</taxon>
        <taxon>Ecdysozoa</taxon>
        <taxon>Arthropoda</taxon>
        <taxon>Chelicerata</taxon>
        <taxon>Arachnida</taxon>
        <taxon>Acari</taxon>
        <taxon>Acariformes</taxon>
        <taxon>Sarcoptiformes</taxon>
        <taxon>Astigmata</taxon>
        <taxon>Psoroptidia</taxon>
        <taxon>Sarcoptoidea</taxon>
        <taxon>Sarcoptidae</taxon>
        <taxon>Sarcoptinae</taxon>
        <taxon>Sarcoptes</taxon>
    </lineage>
</organism>
<dbReference type="Pfam" id="PF00080">
    <property type="entry name" value="Sod_Cu"/>
    <property type="match status" value="1"/>
</dbReference>
<dbReference type="EMBL" id="WVUK01000062">
    <property type="protein sequence ID" value="KAF7490068.1"/>
    <property type="molecule type" value="Genomic_DNA"/>
</dbReference>
<reference evidence="4" key="1">
    <citation type="journal article" date="2020" name="PLoS Negl. Trop. Dis.">
        <title>High-quality nuclear genome for Sarcoptes scabiei-A critical resource for a neglected parasite.</title>
        <authorList>
            <person name="Korhonen P.K."/>
            <person name="Gasser R.B."/>
            <person name="Ma G."/>
            <person name="Wang T."/>
            <person name="Stroehlein A.J."/>
            <person name="Young N.D."/>
            <person name="Ang C.S."/>
            <person name="Fernando D.D."/>
            <person name="Lu H.C."/>
            <person name="Taylor S."/>
            <person name="Reynolds S.L."/>
            <person name="Mofiz E."/>
            <person name="Najaraj S.H."/>
            <person name="Gowda H."/>
            <person name="Madugundu A."/>
            <person name="Renuse S."/>
            <person name="Holt D."/>
            <person name="Pandey A."/>
            <person name="Papenfuss A.T."/>
            <person name="Fischer K."/>
        </authorList>
    </citation>
    <scope>NUCLEOTIDE SEQUENCE [LARGE SCALE GENOMIC DNA]</scope>
</reference>
<dbReference type="InterPro" id="IPR001424">
    <property type="entry name" value="SOD_Cu_Zn_dom"/>
</dbReference>
<dbReference type="Proteomes" id="UP000070412">
    <property type="component" value="Unassembled WGS sequence"/>
</dbReference>
<evidence type="ECO:0000313" key="2">
    <source>
        <dbReference type="EMBL" id="KAF7490068.1"/>
    </source>
</evidence>
<dbReference type="InterPro" id="IPR053257">
    <property type="entry name" value="Cu-only_SOD"/>
</dbReference>